<dbReference type="EMBL" id="UINC01040306">
    <property type="protein sequence ID" value="SVB39990.1"/>
    <property type="molecule type" value="Genomic_DNA"/>
</dbReference>
<feature type="non-terminal residue" evidence="1">
    <location>
        <position position="162"/>
    </location>
</feature>
<gene>
    <name evidence="1" type="ORF">METZ01_LOCUS192844</name>
</gene>
<accession>A0A382DNE4</accession>
<dbReference type="PROSITE" id="PS51257">
    <property type="entry name" value="PROKAR_LIPOPROTEIN"/>
    <property type="match status" value="1"/>
</dbReference>
<dbReference type="AlphaFoldDB" id="A0A382DNE4"/>
<evidence type="ECO:0008006" key="2">
    <source>
        <dbReference type="Google" id="ProtNLM"/>
    </source>
</evidence>
<reference evidence="1" key="1">
    <citation type="submission" date="2018-05" db="EMBL/GenBank/DDBJ databases">
        <authorList>
            <person name="Lanie J.A."/>
            <person name="Ng W.-L."/>
            <person name="Kazmierczak K.M."/>
            <person name="Andrzejewski T.M."/>
            <person name="Davidsen T.M."/>
            <person name="Wayne K.J."/>
            <person name="Tettelin H."/>
            <person name="Glass J.I."/>
            <person name="Rusch D."/>
            <person name="Podicherti R."/>
            <person name="Tsui H.-C.T."/>
            <person name="Winkler M.E."/>
        </authorList>
    </citation>
    <scope>NUCLEOTIDE SEQUENCE</scope>
</reference>
<evidence type="ECO:0000313" key="1">
    <source>
        <dbReference type="EMBL" id="SVB39990.1"/>
    </source>
</evidence>
<name>A0A382DNE4_9ZZZZ</name>
<proteinExistence type="predicted"/>
<organism evidence="1">
    <name type="scientific">marine metagenome</name>
    <dbReference type="NCBI Taxonomy" id="408172"/>
    <lineage>
        <taxon>unclassified sequences</taxon>
        <taxon>metagenomes</taxon>
        <taxon>ecological metagenomes</taxon>
    </lineage>
</organism>
<protein>
    <recommendedName>
        <fullName evidence="2">Lipoprotein</fullName>
    </recommendedName>
</protein>
<sequence>MRLKQFNTFILGLFFIGLLSSCSIVDPDYVKEINTFRKKRINFLKSREGYLNLVGLHWIFNGNYNIGSSSGNDLVFPSGFTSNFAVMNITEDSIQFSFDVPILLDSTKQVSQFSYSKDQLNHTFSWKSYEWFIIKRGALYALRIKDHEIPDLIESFEIPAFP</sequence>